<gene>
    <name evidence="1" type="ORF">AK812_SmicGene22053</name>
</gene>
<keyword evidence="2" id="KW-1185">Reference proteome</keyword>
<dbReference type="AlphaFoldDB" id="A0A1Q9DKV0"/>
<evidence type="ECO:0000313" key="2">
    <source>
        <dbReference type="Proteomes" id="UP000186817"/>
    </source>
</evidence>
<accession>A0A1Q9DKV0</accession>
<proteinExistence type="predicted"/>
<sequence length="712" mass="79867">MSMKQEHQALVAHSFCSIGRCTGASGVTALRALTEADWQNQLKRTPLGKAVPADSTPATAWKICSQAIAPALARTSELLQDVQTAVPQAWIDPQLCFLPKPPTAMRLIGMLRPVGKAFARHIKSVLLCQAGPCLAHTPQYECLPNRDAADTLARVNACVKKIRQGLRELGGNHFTFRQRQEARQDVQQAGGCLPSIDLSQPFDRVNHTKPDCALEKHQDDEEHLIPMCDATTYLGTKLSLHEGADGALEYRLAEVGALRKSVRQTRRRNTRAPPADFNTQRRKLSANISGATCDLFFTDFKLPAAWPMTIPDVDMAAQLSEPTAENVHRGAELTPEQHMASVWGLSSQIRGQDDEVLMDGEMEGLDEDTVRKILRLLIRVTFTRGFGWEFLWRPLEHNGRQRLFCKSQCNDRWRSFTVGVTSSQLTELMRLNEKNAVSRDDVERVRREGWTRVHGPHDEILGIFANAVSDLEFATAGPTSFSGWRRTSTLSLRVDAVRTAGAEGASTGYPFQILQPRLRKWLCSSKTTVSSLLMTTDSVDRLFNKGLAYLFLQQRFWECSPGSADQITRAIMQPSCSSVWLLPTSSYNLDKKNTWELEAAEMDKMILLLNPSMNINYWKNEYRLDPQQILKYHYNFDSCKALIKSGGPCGRETILKSSHETVYDAAIELGGTFTEVEEIQWMKVLRGKIKLDLHGLLAELEVKMVGYMKAIT</sequence>
<evidence type="ECO:0000313" key="1">
    <source>
        <dbReference type="EMBL" id="OLP95807.1"/>
    </source>
</evidence>
<dbReference type="EMBL" id="LSRX01000490">
    <property type="protein sequence ID" value="OLP95807.1"/>
    <property type="molecule type" value="Genomic_DNA"/>
</dbReference>
<dbReference type="OrthoDB" id="117013at2759"/>
<dbReference type="Proteomes" id="UP000186817">
    <property type="component" value="Unassembled WGS sequence"/>
</dbReference>
<comment type="caution">
    <text evidence="1">The sequence shown here is derived from an EMBL/GenBank/DDBJ whole genome shotgun (WGS) entry which is preliminary data.</text>
</comment>
<protein>
    <submittedName>
        <fullName evidence="1">Uncharacterized protein</fullName>
    </submittedName>
</protein>
<organism evidence="1 2">
    <name type="scientific">Symbiodinium microadriaticum</name>
    <name type="common">Dinoflagellate</name>
    <name type="synonym">Zooxanthella microadriatica</name>
    <dbReference type="NCBI Taxonomy" id="2951"/>
    <lineage>
        <taxon>Eukaryota</taxon>
        <taxon>Sar</taxon>
        <taxon>Alveolata</taxon>
        <taxon>Dinophyceae</taxon>
        <taxon>Suessiales</taxon>
        <taxon>Symbiodiniaceae</taxon>
        <taxon>Symbiodinium</taxon>
    </lineage>
</organism>
<reference evidence="1 2" key="1">
    <citation type="submission" date="2016-02" db="EMBL/GenBank/DDBJ databases">
        <title>Genome analysis of coral dinoflagellate symbionts highlights evolutionary adaptations to a symbiotic lifestyle.</title>
        <authorList>
            <person name="Aranda M."/>
            <person name="Li Y."/>
            <person name="Liew Y.J."/>
            <person name="Baumgarten S."/>
            <person name="Simakov O."/>
            <person name="Wilson M."/>
            <person name="Piel J."/>
            <person name="Ashoor H."/>
            <person name="Bougouffa S."/>
            <person name="Bajic V.B."/>
            <person name="Ryu T."/>
            <person name="Ravasi T."/>
            <person name="Bayer T."/>
            <person name="Micklem G."/>
            <person name="Kim H."/>
            <person name="Bhak J."/>
            <person name="Lajeunesse T.C."/>
            <person name="Voolstra C.R."/>
        </authorList>
    </citation>
    <scope>NUCLEOTIDE SEQUENCE [LARGE SCALE GENOMIC DNA]</scope>
    <source>
        <strain evidence="1 2">CCMP2467</strain>
    </source>
</reference>
<name>A0A1Q9DKV0_SYMMI</name>